<keyword evidence="2" id="KW-0418">Kinase</keyword>
<accession>A0AAV9BJX6</accession>
<dbReference type="SUPFAM" id="SSF52058">
    <property type="entry name" value="L domain-like"/>
    <property type="match status" value="1"/>
</dbReference>
<name>A0AAV9BJX6_ACOGR</name>
<reference evidence="2" key="1">
    <citation type="journal article" date="2023" name="Nat. Commun.">
        <title>Diploid and tetraploid genomes of Acorus and the evolution of monocots.</title>
        <authorList>
            <person name="Ma L."/>
            <person name="Liu K.W."/>
            <person name="Li Z."/>
            <person name="Hsiao Y.Y."/>
            <person name="Qi Y."/>
            <person name="Fu T."/>
            <person name="Tang G.D."/>
            <person name="Zhang D."/>
            <person name="Sun W.H."/>
            <person name="Liu D.K."/>
            <person name="Li Y."/>
            <person name="Chen G.Z."/>
            <person name="Liu X.D."/>
            <person name="Liao X.Y."/>
            <person name="Jiang Y.T."/>
            <person name="Yu X."/>
            <person name="Hao Y."/>
            <person name="Huang J."/>
            <person name="Zhao X.W."/>
            <person name="Ke S."/>
            <person name="Chen Y.Y."/>
            <person name="Wu W.L."/>
            <person name="Hsu J.L."/>
            <person name="Lin Y.F."/>
            <person name="Huang M.D."/>
            <person name="Li C.Y."/>
            <person name="Huang L."/>
            <person name="Wang Z.W."/>
            <person name="Zhao X."/>
            <person name="Zhong W.Y."/>
            <person name="Peng D.H."/>
            <person name="Ahmad S."/>
            <person name="Lan S."/>
            <person name="Zhang J.S."/>
            <person name="Tsai W.C."/>
            <person name="Van de Peer Y."/>
            <person name="Liu Z.J."/>
        </authorList>
    </citation>
    <scope>NUCLEOTIDE SEQUENCE</scope>
    <source>
        <strain evidence="2">SCP</strain>
    </source>
</reference>
<dbReference type="GO" id="GO:0005524">
    <property type="term" value="F:ATP binding"/>
    <property type="evidence" value="ECO:0007669"/>
    <property type="project" value="InterPro"/>
</dbReference>
<evidence type="ECO:0000313" key="2">
    <source>
        <dbReference type="EMBL" id="KAK1276693.1"/>
    </source>
</evidence>
<dbReference type="Proteomes" id="UP001179952">
    <property type="component" value="Unassembled WGS sequence"/>
</dbReference>
<dbReference type="AlphaFoldDB" id="A0AAV9BJX6"/>
<comment type="caution">
    <text evidence="2">The sequence shown here is derived from an EMBL/GenBank/DDBJ whole genome shotgun (WGS) entry which is preliminary data.</text>
</comment>
<dbReference type="PANTHER" id="PTHR48006">
    <property type="entry name" value="LEUCINE-RICH REPEAT-CONTAINING PROTEIN DDB_G0281931-RELATED"/>
    <property type="match status" value="1"/>
</dbReference>
<proteinExistence type="predicted"/>
<dbReference type="PANTHER" id="PTHR48006:SF92">
    <property type="entry name" value="LRR RECEPTOR-LIKE SERINE_THREONINE-PROTEIN KINASE GSO1"/>
    <property type="match status" value="1"/>
</dbReference>
<gene>
    <name evidence="2" type="ORF">QJS04_geneDACA009987</name>
</gene>
<dbReference type="EMBL" id="JAUJYN010000003">
    <property type="protein sequence ID" value="KAK1276693.1"/>
    <property type="molecule type" value="Genomic_DNA"/>
</dbReference>
<dbReference type="GO" id="GO:0004672">
    <property type="term" value="F:protein kinase activity"/>
    <property type="evidence" value="ECO:0007669"/>
    <property type="project" value="InterPro"/>
</dbReference>
<dbReference type="FunFam" id="3.30.200.20:FF:000511">
    <property type="entry name" value="Leucine-rich receptor-like protein kinase family protein"/>
    <property type="match status" value="1"/>
</dbReference>
<keyword evidence="2" id="KW-0808">Transferase</keyword>
<dbReference type="PROSITE" id="PS50011">
    <property type="entry name" value="PROTEIN_KINASE_DOM"/>
    <property type="match status" value="1"/>
</dbReference>
<dbReference type="Pfam" id="PF00069">
    <property type="entry name" value="Pkinase"/>
    <property type="match status" value="2"/>
</dbReference>
<sequence>MAYLIGFSIYQNRFTGEFPANFGRFTLLNTIDISENLFSGEFPKYLCHGNNLEKLLALDNGFTGELPDYSECKSLVRLRVSMNRLSGKVNLEEGLGKDSNWKLQSFHPAEFDVDEICCLEEENLIGSRGTGKVYRMDLKKNGGVVAVKQLIKRSEVKVVATEIDILGKIRHKNILKLYACLMRGGSHFQVFEYMSNGNLYQCLRKKINGISDGSDLTCLAGTHGYIAPELAYSTKETEKSDVYSFGVVLLELVTGRGPIEPDYGEGKDIVYWVSTNFSKQGLAEILNQNLSSQTEEDMIKVLKVAILCTAKLPSVRPTMREVVIMLLGTGPSAPPTPAGGKNICKPF</sequence>
<keyword evidence="2" id="KW-0675">Receptor</keyword>
<protein>
    <submittedName>
        <fullName evidence="2">Receptor-like protein kinase HSL1</fullName>
    </submittedName>
</protein>
<evidence type="ECO:0000313" key="3">
    <source>
        <dbReference type="Proteomes" id="UP001179952"/>
    </source>
</evidence>
<dbReference type="Gene3D" id="1.10.510.10">
    <property type="entry name" value="Transferase(Phosphotransferase) domain 1"/>
    <property type="match status" value="1"/>
</dbReference>
<dbReference type="InterPro" id="IPR051824">
    <property type="entry name" value="LRR_Rcpt-Like_S/T_Kinase"/>
</dbReference>
<dbReference type="Gene3D" id="3.80.10.10">
    <property type="entry name" value="Ribonuclease Inhibitor"/>
    <property type="match status" value="1"/>
</dbReference>
<feature type="domain" description="Protein kinase" evidence="1">
    <location>
        <begin position="119"/>
        <end position="347"/>
    </location>
</feature>
<keyword evidence="3" id="KW-1185">Reference proteome</keyword>
<dbReference type="InterPro" id="IPR011009">
    <property type="entry name" value="Kinase-like_dom_sf"/>
</dbReference>
<dbReference type="InterPro" id="IPR000719">
    <property type="entry name" value="Prot_kinase_dom"/>
</dbReference>
<organism evidence="2 3">
    <name type="scientific">Acorus gramineus</name>
    <name type="common">Dwarf sweet flag</name>
    <dbReference type="NCBI Taxonomy" id="55184"/>
    <lineage>
        <taxon>Eukaryota</taxon>
        <taxon>Viridiplantae</taxon>
        <taxon>Streptophyta</taxon>
        <taxon>Embryophyta</taxon>
        <taxon>Tracheophyta</taxon>
        <taxon>Spermatophyta</taxon>
        <taxon>Magnoliopsida</taxon>
        <taxon>Liliopsida</taxon>
        <taxon>Acoraceae</taxon>
        <taxon>Acorus</taxon>
    </lineage>
</organism>
<dbReference type="SUPFAM" id="SSF56112">
    <property type="entry name" value="Protein kinase-like (PK-like)"/>
    <property type="match status" value="1"/>
</dbReference>
<evidence type="ECO:0000259" key="1">
    <source>
        <dbReference type="PROSITE" id="PS50011"/>
    </source>
</evidence>
<reference evidence="2" key="2">
    <citation type="submission" date="2023-06" db="EMBL/GenBank/DDBJ databases">
        <authorList>
            <person name="Ma L."/>
            <person name="Liu K.-W."/>
            <person name="Li Z."/>
            <person name="Hsiao Y.-Y."/>
            <person name="Qi Y."/>
            <person name="Fu T."/>
            <person name="Tang G."/>
            <person name="Zhang D."/>
            <person name="Sun W.-H."/>
            <person name="Liu D.-K."/>
            <person name="Li Y."/>
            <person name="Chen G.-Z."/>
            <person name="Liu X.-D."/>
            <person name="Liao X.-Y."/>
            <person name="Jiang Y.-T."/>
            <person name="Yu X."/>
            <person name="Hao Y."/>
            <person name="Huang J."/>
            <person name="Zhao X.-W."/>
            <person name="Ke S."/>
            <person name="Chen Y.-Y."/>
            <person name="Wu W.-L."/>
            <person name="Hsu J.-L."/>
            <person name="Lin Y.-F."/>
            <person name="Huang M.-D."/>
            <person name="Li C.-Y."/>
            <person name="Huang L."/>
            <person name="Wang Z.-W."/>
            <person name="Zhao X."/>
            <person name="Zhong W.-Y."/>
            <person name="Peng D.-H."/>
            <person name="Ahmad S."/>
            <person name="Lan S."/>
            <person name="Zhang J.-S."/>
            <person name="Tsai W.-C."/>
            <person name="Van De Peer Y."/>
            <person name="Liu Z.-J."/>
        </authorList>
    </citation>
    <scope>NUCLEOTIDE SEQUENCE</scope>
    <source>
        <strain evidence="2">SCP</strain>
        <tissue evidence="2">Leaves</tissue>
    </source>
</reference>
<dbReference type="InterPro" id="IPR032675">
    <property type="entry name" value="LRR_dom_sf"/>
</dbReference>
<dbReference type="Gene3D" id="3.30.200.20">
    <property type="entry name" value="Phosphorylase Kinase, domain 1"/>
    <property type="match status" value="1"/>
</dbReference>